<reference evidence="2" key="1">
    <citation type="journal article" date="2020" name="Stud. Mycol.">
        <title>101 Dothideomycetes genomes: a test case for predicting lifestyles and emergence of pathogens.</title>
        <authorList>
            <person name="Haridas S."/>
            <person name="Albert R."/>
            <person name="Binder M."/>
            <person name="Bloem J."/>
            <person name="Labutti K."/>
            <person name="Salamov A."/>
            <person name="Andreopoulos B."/>
            <person name="Baker S."/>
            <person name="Barry K."/>
            <person name="Bills G."/>
            <person name="Bluhm B."/>
            <person name="Cannon C."/>
            <person name="Castanera R."/>
            <person name="Culley D."/>
            <person name="Daum C."/>
            <person name="Ezra D."/>
            <person name="Gonzalez J."/>
            <person name="Henrissat B."/>
            <person name="Kuo A."/>
            <person name="Liang C."/>
            <person name="Lipzen A."/>
            <person name="Lutzoni F."/>
            <person name="Magnuson J."/>
            <person name="Mondo S."/>
            <person name="Nolan M."/>
            <person name="Ohm R."/>
            <person name="Pangilinan J."/>
            <person name="Park H.-J."/>
            <person name="Ramirez L."/>
            <person name="Alfaro M."/>
            <person name="Sun H."/>
            <person name="Tritt A."/>
            <person name="Yoshinaga Y."/>
            <person name="Zwiers L.-H."/>
            <person name="Turgeon B."/>
            <person name="Goodwin S."/>
            <person name="Spatafora J."/>
            <person name="Crous P."/>
            <person name="Grigoriev I."/>
        </authorList>
    </citation>
    <scope>NUCLEOTIDE SEQUENCE</scope>
    <source>
        <strain evidence="2">SCOH1-5</strain>
    </source>
</reference>
<accession>A0A6A6F975</accession>
<proteinExistence type="predicted"/>
<feature type="region of interest" description="Disordered" evidence="1">
    <location>
        <begin position="123"/>
        <end position="146"/>
    </location>
</feature>
<evidence type="ECO:0000313" key="3">
    <source>
        <dbReference type="Proteomes" id="UP000799539"/>
    </source>
</evidence>
<name>A0A6A6F975_9PEZI</name>
<evidence type="ECO:0000313" key="2">
    <source>
        <dbReference type="EMBL" id="KAF2209952.1"/>
    </source>
</evidence>
<organism evidence="2 3">
    <name type="scientific">Cercospora zeae-maydis SCOH1-5</name>
    <dbReference type="NCBI Taxonomy" id="717836"/>
    <lineage>
        <taxon>Eukaryota</taxon>
        <taxon>Fungi</taxon>
        <taxon>Dikarya</taxon>
        <taxon>Ascomycota</taxon>
        <taxon>Pezizomycotina</taxon>
        <taxon>Dothideomycetes</taxon>
        <taxon>Dothideomycetidae</taxon>
        <taxon>Mycosphaerellales</taxon>
        <taxon>Mycosphaerellaceae</taxon>
        <taxon>Cercospora</taxon>
    </lineage>
</organism>
<dbReference type="EMBL" id="ML992684">
    <property type="protein sequence ID" value="KAF2209952.1"/>
    <property type="molecule type" value="Genomic_DNA"/>
</dbReference>
<gene>
    <name evidence="2" type="ORF">CERZMDRAFT_100006</name>
</gene>
<evidence type="ECO:0000256" key="1">
    <source>
        <dbReference type="SAM" id="MobiDB-lite"/>
    </source>
</evidence>
<protein>
    <submittedName>
        <fullName evidence="2">Uncharacterized protein</fullName>
    </submittedName>
</protein>
<dbReference type="Proteomes" id="UP000799539">
    <property type="component" value="Unassembled WGS sequence"/>
</dbReference>
<dbReference type="OrthoDB" id="3637839at2759"/>
<keyword evidence="3" id="KW-1185">Reference proteome</keyword>
<dbReference type="AlphaFoldDB" id="A0A6A6F975"/>
<feature type="region of interest" description="Disordered" evidence="1">
    <location>
        <begin position="542"/>
        <end position="577"/>
    </location>
</feature>
<sequence>MASEPGLGFLESRLHLDRENATYDGPGDNITGLATISFKPRHGRSEFSGPLVVSVVLKGALKDNRRHDRKPANTSMFDGDAKVRVLCRQAVCIHDAAVLLAKDDQISLPFSVSFPEFADARAASSSQEFDMPGPPTLSSQHDPTSMSLPPSYDEMVFDQIGLQPPMIVPKSCEKLPPAKSPNGYPRASDIEVGYQLTVIAESPGRTEGLLSRNASQRISYMPSTWQTVQGTDSFFHDFTVRSRSLLDHKSRDDTKGAINFMYGSWLYKEEYTPTFVGRLHVSGISSIIALHAGNALSELKFQISIYPQWDRCTVAELPDISLKNCKVHLITMLSSSSSSFGQNRARDEQSAKRISQEVEIKSVDPDGPFHAMPVEKGTSNLPVMTRLSSEEAKSSKGKAPAYLDRISDRDEEQVAGSCTSPSRRVDTQMDSNDTARAEKATLARRMAELDIQAGPSQSTATNSASMPPVVKLLSHENTHAFISPKQIETMPIYNVIPTLATDTSRRYEVRIQVDLLVGKQVTGATRSIPLLIHKSDPVMVASEGEVAGPPPAADEDEGMGGGDELPSYEDAVGLTRK</sequence>
<feature type="compositionally biased region" description="Polar residues" evidence="1">
    <location>
        <begin position="136"/>
        <end position="146"/>
    </location>
</feature>
<feature type="compositionally biased region" description="Basic and acidic residues" evidence="1">
    <location>
        <begin position="423"/>
        <end position="432"/>
    </location>
</feature>
<feature type="region of interest" description="Disordered" evidence="1">
    <location>
        <begin position="388"/>
        <end position="432"/>
    </location>
</feature>